<evidence type="ECO:0000256" key="2">
    <source>
        <dbReference type="ARBA" id="ARBA00023043"/>
    </source>
</evidence>
<dbReference type="EMBL" id="JAUEPN010000006">
    <property type="protein sequence ID" value="KAK3292838.1"/>
    <property type="molecule type" value="Genomic_DNA"/>
</dbReference>
<keyword evidence="2 3" id="KW-0040">ANK repeat</keyword>
<comment type="caution">
    <text evidence="5">The sequence shown here is derived from an EMBL/GenBank/DDBJ whole genome shotgun (WGS) entry which is preliminary data.</text>
</comment>
<feature type="repeat" description="ANK" evidence="3">
    <location>
        <begin position="864"/>
        <end position="896"/>
    </location>
</feature>
<dbReference type="GeneID" id="87838731"/>
<accession>A0AAE0HA93</accession>
<evidence type="ECO:0000256" key="3">
    <source>
        <dbReference type="PROSITE-ProRule" id="PRU00023"/>
    </source>
</evidence>
<reference evidence="5" key="1">
    <citation type="journal article" date="2023" name="Mol. Phylogenet. Evol.">
        <title>Genome-scale phylogeny and comparative genomics of the fungal order Sordariales.</title>
        <authorList>
            <person name="Hensen N."/>
            <person name="Bonometti L."/>
            <person name="Westerberg I."/>
            <person name="Brannstrom I.O."/>
            <person name="Guillou S."/>
            <person name="Cros-Aarteil S."/>
            <person name="Calhoun S."/>
            <person name="Haridas S."/>
            <person name="Kuo A."/>
            <person name="Mondo S."/>
            <person name="Pangilinan J."/>
            <person name="Riley R."/>
            <person name="LaButti K."/>
            <person name="Andreopoulos B."/>
            <person name="Lipzen A."/>
            <person name="Chen C."/>
            <person name="Yan M."/>
            <person name="Daum C."/>
            <person name="Ng V."/>
            <person name="Clum A."/>
            <person name="Steindorff A."/>
            <person name="Ohm R.A."/>
            <person name="Martin F."/>
            <person name="Silar P."/>
            <person name="Natvig D.O."/>
            <person name="Lalanne C."/>
            <person name="Gautier V."/>
            <person name="Ament-Velasquez S.L."/>
            <person name="Kruys A."/>
            <person name="Hutchinson M.I."/>
            <person name="Powell A.J."/>
            <person name="Barry K."/>
            <person name="Miller A.N."/>
            <person name="Grigoriev I.V."/>
            <person name="Debuchy R."/>
            <person name="Gladieux P."/>
            <person name="Hiltunen Thoren M."/>
            <person name="Johannesson H."/>
        </authorList>
    </citation>
    <scope>NUCLEOTIDE SEQUENCE</scope>
    <source>
        <strain evidence="5">CBS 168.71</strain>
    </source>
</reference>
<gene>
    <name evidence="5" type="ORF">B0H64DRAFT_362991</name>
</gene>
<dbReference type="Pfam" id="PF12796">
    <property type="entry name" value="Ank_2"/>
    <property type="match status" value="2"/>
</dbReference>
<feature type="compositionally biased region" description="Polar residues" evidence="4">
    <location>
        <begin position="53"/>
        <end position="67"/>
    </location>
</feature>
<feature type="repeat" description="ANK" evidence="3">
    <location>
        <begin position="741"/>
        <end position="774"/>
    </location>
</feature>
<dbReference type="PROSITE" id="PS50088">
    <property type="entry name" value="ANK_REPEAT"/>
    <property type="match status" value="6"/>
</dbReference>
<dbReference type="SMART" id="SM00248">
    <property type="entry name" value="ANK"/>
    <property type="match status" value="11"/>
</dbReference>
<feature type="repeat" description="ANK" evidence="3">
    <location>
        <begin position="899"/>
        <end position="935"/>
    </location>
</feature>
<evidence type="ECO:0000256" key="1">
    <source>
        <dbReference type="ARBA" id="ARBA00022737"/>
    </source>
</evidence>
<reference evidence="5" key="2">
    <citation type="submission" date="2023-06" db="EMBL/GenBank/DDBJ databases">
        <authorList>
            <consortium name="Lawrence Berkeley National Laboratory"/>
            <person name="Haridas S."/>
            <person name="Hensen N."/>
            <person name="Bonometti L."/>
            <person name="Westerberg I."/>
            <person name="Brannstrom I.O."/>
            <person name="Guillou S."/>
            <person name="Cros-Aarteil S."/>
            <person name="Calhoun S."/>
            <person name="Kuo A."/>
            <person name="Mondo S."/>
            <person name="Pangilinan J."/>
            <person name="Riley R."/>
            <person name="Labutti K."/>
            <person name="Andreopoulos B."/>
            <person name="Lipzen A."/>
            <person name="Chen C."/>
            <person name="Yanf M."/>
            <person name="Daum C."/>
            <person name="Ng V."/>
            <person name="Clum A."/>
            <person name="Steindorff A."/>
            <person name="Ohm R."/>
            <person name="Martin F."/>
            <person name="Silar P."/>
            <person name="Natvig D."/>
            <person name="Lalanne C."/>
            <person name="Gautier V."/>
            <person name="Ament-Velasquez S.L."/>
            <person name="Kruys A."/>
            <person name="Hutchinson M.I."/>
            <person name="Powell A.J."/>
            <person name="Barry K."/>
            <person name="Miller A.N."/>
            <person name="Grigoriev I.V."/>
            <person name="Debuchy R."/>
            <person name="Gladieux P."/>
            <person name="Thoren M.H."/>
            <person name="Johannesson H."/>
        </authorList>
    </citation>
    <scope>NUCLEOTIDE SEQUENCE</scope>
    <source>
        <strain evidence="5">CBS 168.71</strain>
    </source>
</reference>
<dbReference type="Proteomes" id="UP001278766">
    <property type="component" value="Unassembled WGS sequence"/>
</dbReference>
<name>A0AAE0HA93_9PEZI</name>
<dbReference type="PANTHER" id="PTHR24198">
    <property type="entry name" value="ANKYRIN REPEAT AND PROTEIN KINASE DOMAIN-CONTAINING PROTEIN"/>
    <property type="match status" value="1"/>
</dbReference>
<dbReference type="InterPro" id="IPR002110">
    <property type="entry name" value="Ankyrin_rpt"/>
</dbReference>
<organism evidence="5 6">
    <name type="scientific">Chaetomium fimeti</name>
    <dbReference type="NCBI Taxonomy" id="1854472"/>
    <lineage>
        <taxon>Eukaryota</taxon>
        <taxon>Fungi</taxon>
        <taxon>Dikarya</taxon>
        <taxon>Ascomycota</taxon>
        <taxon>Pezizomycotina</taxon>
        <taxon>Sordariomycetes</taxon>
        <taxon>Sordariomycetidae</taxon>
        <taxon>Sordariales</taxon>
        <taxon>Chaetomiaceae</taxon>
        <taxon>Chaetomium</taxon>
    </lineage>
</organism>
<feature type="repeat" description="ANK" evidence="3">
    <location>
        <begin position="439"/>
        <end position="471"/>
    </location>
</feature>
<dbReference type="InterPro" id="IPR036770">
    <property type="entry name" value="Ankyrin_rpt-contain_sf"/>
</dbReference>
<dbReference type="RefSeq" id="XP_062656352.1">
    <property type="nucleotide sequence ID" value="XM_062801783.1"/>
</dbReference>
<evidence type="ECO:0000256" key="4">
    <source>
        <dbReference type="SAM" id="MobiDB-lite"/>
    </source>
</evidence>
<proteinExistence type="predicted"/>
<dbReference type="PROSITE" id="PS50297">
    <property type="entry name" value="ANK_REP_REGION"/>
    <property type="match status" value="3"/>
</dbReference>
<dbReference type="AlphaFoldDB" id="A0AAE0HA93"/>
<dbReference type="SUPFAM" id="SSF48403">
    <property type="entry name" value="Ankyrin repeat"/>
    <property type="match status" value="2"/>
</dbReference>
<dbReference type="PANTHER" id="PTHR24198:SF165">
    <property type="entry name" value="ANKYRIN REPEAT-CONTAINING PROTEIN-RELATED"/>
    <property type="match status" value="1"/>
</dbReference>
<evidence type="ECO:0000313" key="5">
    <source>
        <dbReference type="EMBL" id="KAK3292838.1"/>
    </source>
</evidence>
<protein>
    <submittedName>
        <fullName evidence="5">Uncharacterized protein</fullName>
    </submittedName>
</protein>
<feature type="region of interest" description="Disordered" evidence="4">
    <location>
        <begin position="1"/>
        <end position="67"/>
    </location>
</feature>
<dbReference type="Gene3D" id="1.25.40.20">
    <property type="entry name" value="Ankyrin repeat-containing domain"/>
    <property type="match status" value="2"/>
</dbReference>
<feature type="repeat" description="ANK" evidence="3">
    <location>
        <begin position="938"/>
        <end position="970"/>
    </location>
</feature>
<feature type="repeat" description="ANK" evidence="3">
    <location>
        <begin position="973"/>
        <end position="998"/>
    </location>
</feature>
<evidence type="ECO:0000313" key="6">
    <source>
        <dbReference type="Proteomes" id="UP001278766"/>
    </source>
</evidence>
<keyword evidence="6" id="KW-1185">Reference proteome</keyword>
<sequence>MKEVKQRNQAVPRLSIRTPSPAPVGGRNPAPVAVDSQGRSQLDGGRNDGLGITMTQQPGPTLHSVPTPSQVLESSWMAWSGTFTASTMCEPLVDYVGAADIELPLAAHDVGVLGIESFLAAEPGVVTTIGLHKNDSPRLRTTMSGFNHRAMNHWRSSPSSVRAILSPSEEPVSPSFNLFGTHWSHNVQQRPLPFFRVLAEIEQPSYSLPKHASSSLCEPPASAAAASSGFLIVIQGSLPDVPTTTGEVQPVASVAEVSSHLQQTIPERTEGDISQTLERILDPSSPPSATLLSLFALAAFFASNNSLLDDQADAFLNWIVDQGYAAFLTWFMKIQTPTVHAFANIVLTSAVRIKNVQVLEILLECGVKLDNKLYEIALIGDTSLTQRILFDTDPACLVTTDLGAKLFHHFVSDRQYDLAQFLLGVGVSADAQADWKRVHPGTALYRAVDTRDISGVKFLLEAGASINAYYQNWGLYLGNLRRQHTVLGYAVYRDDVEMAALLLEYKADIFSQIEGKALVEWASLRRRRVFRQLLKGRVKSEHIEFLLADILDAANRGDHALVAYIAARPAGLTAHQLEQALEESISDHRCAATSTLLRYGVNPNGPSLTTRPLATALKNIDIDTESVALLLQHKADIGHTGLLEKAVEHGTRNLLRMALSRQIDAEEREKALVVACSPVEDGRGCGDLASIATIIDSGVDINTPGLPRNPLQAAAANEDENTVLLLISRGANPNAPPYPNGGRTALQAALEACQSDKITTILLRHGADTSAPPASLNGLTALEAFCHNAATRENPDFCYTLLDAGATVNRPGGEPSSVLHGVIQRGWHDVLRRFLEPPHSAVTNNMWYGKPLDEDEYWREDDCTPYTPTQLAASLGDLKAVELLLDHGTGVNESPANESGRTALQAASLLTPGTKKTTLIKFLLDRGADINAAAASYCGITALQGAAIAGDLILAQLLIARGADVNAWPSFYNGRTAVEAAAEHGRLDMVQLLLNAGATGDPMRGTGFEKAIELAEKNGHFAVASILK</sequence>
<keyword evidence="1" id="KW-0677">Repeat</keyword>